<dbReference type="Gene3D" id="3.10.50.30">
    <property type="entry name" value="Transcription elongation factor, GreA/GreB, C-terminal domain"/>
    <property type="match status" value="1"/>
</dbReference>
<dbReference type="RefSeq" id="WP_095511229.1">
    <property type="nucleotide sequence ID" value="NZ_MQWD01000001.1"/>
</dbReference>
<dbReference type="InterPro" id="IPR036953">
    <property type="entry name" value="GreA/GreB_C_sf"/>
</dbReference>
<dbReference type="PIRSF" id="PIRSF006092">
    <property type="entry name" value="GreA_GreB"/>
    <property type="match status" value="1"/>
</dbReference>
<feature type="domain" description="Transcription elongation factor GreA/GreB C-terminal" evidence="1">
    <location>
        <begin position="93"/>
        <end position="164"/>
    </location>
</feature>
<dbReference type="EMBL" id="MQWD01000001">
    <property type="protein sequence ID" value="PAP77563.1"/>
    <property type="molecule type" value="Genomic_DNA"/>
</dbReference>
<dbReference type="PANTHER" id="PTHR30437:SF4">
    <property type="entry name" value="TRANSCRIPTION ELONGATION FACTOR GREA"/>
    <property type="match status" value="1"/>
</dbReference>
<accession>A0A271J286</accession>
<protein>
    <recommendedName>
        <fullName evidence="1">Transcription elongation factor GreA/GreB C-terminal domain-containing protein</fullName>
    </recommendedName>
</protein>
<evidence type="ECO:0000313" key="3">
    <source>
        <dbReference type="Proteomes" id="UP000216339"/>
    </source>
</evidence>
<organism evidence="2 3">
    <name type="scientific">Rubrivirga marina</name>
    <dbReference type="NCBI Taxonomy" id="1196024"/>
    <lineage>
        <taxon>Bacteria</taxon>
        <taxon>Pseudomonadati</taxon>
        <taxon>Rhodothermota</taxon>
        <taxon>Rhodothermia</taxon>
        <taxon>Rhodothermales</taxon>
        <taxon>Rubricoccaceae</taxon>
        <taxon>Rubrivirga</taxon>
    </lineage>
</organism>
<dbReference type="GO" id="GO:0003677">
    <property type="term" value="F:DNA binding"/>
    <property type="evidence" value="ECO:0007669"/>
    <property type="project" value="InterPro"/>
</dbReference>
<dbReference type="InterPro" id="IPR023459">
    <property type="entry name" value="Tscrpt_elong_fac_GreA/B_fam"/>
</dbReference>
<sequence>MSRAFVKEGAPEVPIVIPPRPPLPAGVPNYVTPAGLAALRAEKAALERSRAEIDAEDPDASRERELLTGLLGQLVERIARSQVVDPAKIGRSDIRFGATVVVRDADGEERTVRIVGVDEAGTAEDAVAFTSPYARALTGAKAGDTVTLKTPAGETPLTVVSIRYGA</sequence>
<dbReference type="GO" id="GO:0006354">
    <property type="term" value="P:DNA-templated transcription elongation"/>
    <property type="evidence" value="ECO:0007669"/>
    <property type="project" value="TreeGrafter"/>
</dbReference>
<dbReference type="GO" id="GO:0070063">
    <property type="term" value="F:RNA polymerase binding"/>
    <property type="evidence" value="ECO:0007669"/>
    <property type="project" value="InterPro"/>
</dbReference>
<dbReference type="Pfam" id="PF01272">
    <property type="entry name" value="GreA_GreB"/>
    <property type="match status" value="1"/>
</dbReference>
<keyword evidence="3" id="KW-1185">Reference proteome</keyword>
<name>A0A271J286_9BACT</name>
<dbReference type="GO" id="GO:0032784">
    <property type="term" value="P:regulation of DNA-templated transcription elongation"/>
    <property type="evidence" value="ECO:0007669"/>
    <property type="project" value="InterPro"/>
</dbReference>
<dbReference type="InterPro" id="IPR001437">
    <property type="entry name" value="Tscrpt_elong_fac_GreA/B_C"/>
</dbReference>
<comment type="caution">
    <text evidence="2">The sequence shown here is derived from an EMBL/GenBank/DDBJ whole genome shotgun (WGS) entry which is preliminary data.</text>
</comment>
<evidence type="ECO:0000313" key="2">
    <source>
        <dbReference type="EMBL" id="PAP77563.1"/>
    </source>
</evidence>
<dbReference type="Proteomes" id="UP000216339">
    <property type="component" value="Unassembled WGS sequence"/>
</dbReference>
<proteinExistence type="predicted"/>
<dbReference type="OrthoDB" id="1094048at2"/>
<gene>
    <name evidence="2" type="ORF">BSZ37_14485</name>
</gene>
<dbReference type="PANTHER" id="PTHR30437">
    <property type="entry name" value="TRANSCRIPTION ELONGATION FACTOR GREA"/>
    <property type="match status" value="1"/>
</dbReference>
<dbReference type="AlphaFoldDB" id="A0A271J286"/>
<dbReference type="SUPFAM" id="SSF54534">
    <property type="entry name" value="FKBP-like"/>
    <property type="match status" value="1"/>
</dbReference>
<reference evidence="2 3" key="1">
    <citation type="submission" date="2016-11" db="EMBL/GenBank/DDBJ databases">
        <title>Study of marine rhodopsin-containing bacteria.</title>
        <authorList>
            <person name="Yoshizawa S."/>
            <person name="Kumagai Y."/>
            <person name="Kogure K."/>
        </authorList>
    </citation>
    <scope>NUCLEOTIDE SEQUENCE [LARGE SCALE GENOMIC DNA]</scope>
    <source>
        <strain evidence="2 3">SAORIC-28</strain>
    </source>
</reference>
<evidence type="ECO:0000259" key="1">
    <source>
        <dbReference type="Pfam" id="PF01272"/>
    </source>
</evidence>